<protein>
    <submittedName>
        <fullName evidence="2">FmdB family transcriptional regulator</fullName>
    </submittedName>
</protein>
<accession>A0ABZ1CC84</accession>
<sequence length="191" mass="20906">MPIYEYYCPDNNTVYQFYAKSLAQGQTVPKCPDNPKFKMSKMVSGFAITKGGSSDEPPPDVGGGAGGDPDDPRMEAAMAAMESEFANVDENDPKAMGRMMRRMSELTGEKLDGEMEEVVRKLEEGADPDSLEDMMGDESGGDGMDPYGDPMGMGGMGGGPEGGAPEPKEKRHRFRSRLRPPRRDPQLYDYE</sequence>
<keyword evidence="3" id="KW-1185">Reference proteome</keyword>
<organism evidence="2 3">
    <name type="scientific">Actomonas aquatica</name>
    <dbReference type="NCBI Taxonomy" id="2866162"/>
    <lineage>
        <taxon>Bacteria</taxon>
        <taxon>Pseudomonadati</taxon>
        <taxon>Verrucomicrobiota</taxon>
        <taxon>Opitutia</taxon>
        <taxon>Opitutales</taxon>
        <taxon>Opitutaceae</taxon>
        <taxon>Actomonas</taxon>
    </lineage>
</organism>
<feature type="compositionally biased region" description="Basic and acidic residues" evidence="1">
    <location>
        <begin position="181"/>
        <end position="191"/>
    </location>
</feature>
<feature type="compositionally biased region" description="Basic residues" evidence="1">
    <location>
        <begin position="170"/>
        <end position="180"/>
    </location>
</feature>
<reference evidence="2 3" key="1">
    <citation type="submission" date="2023-12" db="EMBL/GenBank/DDBJ databases">
        <title>Description of an unclassified Opitutus bacterium of Verrucomicrobiota.</title>
        <authorList>
            <person name="Zhang D.-F."/>
        </authorList>
    </citation>
    <scope>NUCLEOTIDE SEQUENCE [LARGE SCALE GENOMIC DNA]</scope>
    <source>
        <strain evidence="2 3">WL0086</strain>
    </source>
</reference>
<evidence type="ECO:0000313" key="3">
    <source>
        <dbReference type="Proteomes" id="UP000738431"/>
    </source>
</evidence>
<evidence type="ECO:0000256" key="1">
    <source>
        <dbReference type="SAM" id="MobiDB-lite"/>
    </source>
</evidence>
<dbReference type="RefSeq" id="WP_221030876.1">
    <property type="nucleotide sequence ID" value="NZ_CP139781.1"/>
</dbReference>
<feature type="region of interest" description="Disordered" evidence="1">
    <location>
        <begin position="47"/>
        <end position="73"/>
    </location>
</feature>
<evidence type="ECO:0000313" key="2">
    <source>
        <dbReference type="EMBL" id="WRQ89000.1"/>
    </source>
</evidence>
<feature type="region of interest" description="Disordered" evidence="1">
    <location>
        <begin position="122"/>
        <end position="191"/>
    </location>
</feature>
<dbReference type="EMBL" id="CP139781">
    <property type="protein sequence ID" value="WRQ89000.1"/>
    <property type="molecule type" value="Genomic_DNA"/>
</dbReference>
<feature type="compositionally biased region" description="Gly residues" evidence="1">
    <location>
        <begin position="151"/>
        <end position="162"/>
    </location>
</feature>
<gene>
    <name evidence="2" type="ORF">K1X11_006245</name>
</gene>
<name>A0ABZ1CC84_9BACT</name>
<proteinExistence type="predicted"/>
<dbReference type="Proteomes" id="UP000738431">
    <property type="component" value="Chromosome"/>
</dbReference>
<feature type="compositionally biased region" description="Acidic residues" evidence="1">
    <location>
        <begin position="125"/>
        <end position="140"/>
    </location>
</feature>